<comment type="caution">
    <text evidence="5">The sequence shown here is derived from an EMBL/GenBank/DDBJ whole genome shotgun (WGS) entry which is preliminary data.</text>
</comment>
<dbReference type="PRINTS" id="PR00035">
    <property type="entry name" value="HTHGNTR"/>
</dbReference>
<dbReference type="InterPro" id="IPR008920">
    <property type="entry name" value="TF_FadR/GntR_C"/>
</dbReference>
<dbReference type="InterPro" id="IPR011711">
    <property type="entry name" value="GntR_C"/>
</dbReference>
<evidence type="ECO:0000256" key="2">
    <source>
        <dbReference type="ARBA" id="ARBA00023125"/>
    </source>
</evidence>
<proteinExistence type="predicted"/>
<accession>A0A372FYF7</accession>
<dbReference type="InterPro" id="IPR036388">
    <property type="entry name" value="WH-like_DNA-bd_sf"/>
</dbReference>
<dbReference type="InterPro" id="IPR036390">
    <property type="entry name" value="WH_DNA-bd_sf"/>
</dbReference>
<dbReference type="EMBL" id="QVFU01000013">
    <property type="protein sequence ID" value="RFS45825.1"/>
    <property type="molecule type" value="Genomic_DNA"/>
</dbReference>
<gene>
    <name evidence="5" type="ORF">D0Q02_14545</name>
</gene>
<dbReference type="Gene3D" id="1.20.120.530">
    <property type="entry name" value="GntR ligand-binding domain-like"/>
    <property type="match status" value="1"/>
</dbReference>
<evidence type="ECO:0000256" key="1">
    <source>
        <dbReference type="ARBA" id="ARBA00023015"/>
    </source>
</evidence>
<keyword evidence="3" id="KW-0804">Transcription</keyword>
<dbReference type="Gene3D" id="1.10.10.10">
    <property type="entry name" value="Winged helix-like DNA-binding domain superfamily/Winged helix DNA-binding domain"/>
    <property type="match status" value="1"/>
</dbReference>
<dbReference type="Pfam" id="PF07729">
    <property type="entry name" value="FCD"/>
    <property type="match status" value="1"/>
</dbReference>
<feature type="domain" description="HTH gntR-type" evidence="4">
    <location>
        <begin position="67"/>
        <end position="137"/>
    </location>
</feature>
<organism evidence="5 6">
    <name type="scientific">Micromonospora craniellae</name>
    <dbReference type="NCBI Taxonomy" id="2294034"/>
    <lineage>
        <taxon>Bacteria</taxon>
        <taxon>Bacillati</taxon>
        <taxon>Actinomycetota</taxon>
        <taxon>Actinomycetes</taxon>
        <taxon>Micromonosporales</taxon>
        <taxon>Micromonosporaceae</taxon>
        <taxon>Micromonospora</taxon>
    </lineage>
</organism>
<evidence type="ECO:0000313" key="6">
    <source>
        <dbReference type="Proteomes" id="UP000262621"/>
    </source>
</evidence>
<keyword evidence="1" id="KW-0805">Transcription regulation</keyword>
<dbReference type="Proteomes" id="UP000262621">
    <property type="component" value="Unassembled WGS sequence"/>
</dbReference>
<dbReference type="PANTHER" id="PTHR43537:SF5">
    <property type="entry name" value="UXU OPERON TRANSCRIPTIONAL REGULATOR"/>
    <property type="match status" value="1"/>
</dbReference>
<dbReference type="InterPro" id="IPR000524">
    <property type="entry name" value="Tscrpt_reg_HTH_GntR"/>
</dbReference>
<evidence type="ECO:0000256" key="3">
    <source>
        <dbReference type="ARBA" id="ARBA00023163"/>
    </source>
</evidence>
<keyword evidence="6" id="KW-1185">Reference proteome</keyword>
<dbReference type="GO" id="GO:0003677">
    <property type="term" value="F:DNA binding"/>
    <property type="evidence" value="ECO:0007669"/>
    <property type="project" value="UniProtKB-KW"/>
</dbReference>
<dbReference type="PANTHER" id="PTHR43537">
    <property type="entry name" value="TRANSCRIPTIONAL REGULATOR, GNTR FAMILY"/>
    <property type="match status" value="1"/>
</dbReference>
<evidence type="ECO:0000259" key="4">
    <source>
        <dbReference type="PROSITE" id="PS50949"/>
    </source>
</evidence>
<name>A0A372FYF7_9ACTN</name>
<dbReference type="CDD" id="cd07377">
    <property type="entry name" value="WHTH_GntR"/>
    <property type="match status" value="1"/>
</dbReference>
<dbReference type="PROSITE" id="PS50949">
    <property type="entry name" value="HTH_GNTR"/>
    <property type="match status" value="1"/>
</dbReference>
<reference evidence="5 6" key="1">
    <citation type="submission" date="2018-08" db="EMBL/GenBank/DDBJ databases">
        <title>Verrucosispora craniellae sp. nov., isolated from a marine sponge in the South China Sea.</title>
        <authorList>
            <person name="Li L."/>
            <person name="Lin H.W."/>
        </authorList>
    </citation>
    <scope>NUCLEOTIDE SEQUENCE [LARGE SCALE GENOMIC DNA]</scope>
    <source>
        <strain evidence="5 6">LHW63014</strain>
    </source>
</reference>
<dbReference type="SUPFAM" id="SSF48008">
    <property type="entry name" value="GntR ligand-binding domain-like"/>
    <property type="match status" value="1"/>
</dbReference>
<dbReference type="AlphaFoldDB" id="A0A372FYF7"/>
<dbReference type="GO" id="GO:0003700">
    <property type="term" value="F:DNA-binding transcription factor activity"/>
    <property type="evidence" value="ECO:0007669"/>
    <property type="project" value="InterPro"/>
</dbReference>
<sequence length="292" mass="32054">MGDAAPSIGWPTVVVRDEAAREGAGPRGCGAGVTMAKDVTGAQTARPEQVIPADRKGPEVLGVTRVRPAYQQVADQLRERILDGSLTAGDRLPTEIELSEIFGVSRSTIREALRVLASKDLIRTTRGTTGGTFVARVQFDQVSEYLEMSLGLMSGARDITLDNLLEARESLEVPAAGLAALRHADEHLTLMRQAVEREKLTRARGRKFREHVTFHGVLVEATGNQLLGVMVEPVFRVLQARTADRDMPAEYWSQIDAEHTEICGYVQARDEAGAREAMRAHLGTVRRAYEQR</sequence>
<protein>
    <submittedName>
        <fullName evidence="5">FadR family transcriptional regulator</fullName>
    </submittedName>
</protein>
<dbReference type="SMART" id="SM00895">
    <property type="entry name" value="FCD"/>
    <property type="match status" value="1"/>
</dbReference>
<dbReference type="SUPFAM" id="SSF46785">
    <property type="entry name" value="Winged helix' DNA-binding domain"/>
    <property type="match status" value="1"/>
</dbReference>
<evidence type="ECO:0000313" key="5">
    <source>
        <dbReference type="EMBL" id="RFS45825.1"/>
    </source>
</evidence>
<keyword evidence="2" id="KW-0238">DNA-binding</keyword>
<dbReference type="SMART" id="SM00345">
    <property type="entry name" value="HTH_GNTR"/>
    <property type="match status" value="1"/>
</dbReference>
<dbReference type="Pfam" id="PF00392">
    <property type="entry name" value="GntR"/>
    <property type="match status" value="1"/>
</dbReference>